<reference evidence="1" key="1">
    <citation type="journal article" date="2020" name="G3 (Bethesda)">
        <title>High-Quality Assemblies for Three Invasive Social Wasps from the &lt;i&gt;Vespula&lt;/i&gt; Genus.</title>
        <authorList>
            <person name="Harrop T.W.R."/>
            <person name="Guhlin J."/>
            <person name="McLaughlin G.M."/>
            <person name="Permina E."/>
            <person name="Stockwell P."/>
            <person name="Gilligan J."/>
            <person name="Le Lec M.F."/>
            <person name="Gruber M.A.M."/>
            <person name="Quinn O."/>
            <person name="Lovegrove M."/>
            <person name="Duncan E.J."/>
            <person name="Remnant E.J."/>
            <person name="Van Eeckhoven J."/>
            <person name="Graham B."/>
            <person name="Knapp R.A."/>
            <person name="Langford K.W."/>
            <person name="Kronenberg Z."/>
            <person name="Press M.O."/>
            <person name="Eacker S.M."/>
            <person name="Wilson-Rankin E.E."/>
            <person name="Purcell J."/>
            <person name="Lester P.J."/>
            <person name="Dearden P.K."/>
        </authorList>
    </citation>
    <scope>NUCLEOTIDE SEQUENCE</scope>
    <source>
        <strain evidence="1">Volc-1</strain>
    </source>
</reference>
<comment type="caution">
    <text evidence="1">The sequence shown here is derived from an EMBL/GenBank/DDBJ whole genome shotgun (WGS) entry which is preliminary data.</text>
</comment>
<dbReference type="AlphaFoldDB" id="A0A836XML0"/>
<proteinExistence type="predicted"/>
<gene>
    <name evidence="1" type="ORF">H0235_013811</name>
</gene>
<name>A0A836XML0_VESPE</name>
<organism evidence="1 2">
    <name type="scientific">Vespula pensylvanica</name>
    <name type="common">Western yellow jacket</name>
    <name type="synonym">Wasp</name>
    <dbReference type="NCBI Taxonomy" id="30213"/>
    <lineage>
        <taxon>Eukaryota</taxon>
        <taxon>Metazoa</taxon>
        <taxon>Ecdysozoa</taxon>
        <taxon>Arthropoda</taxon>
        <taxon>Hexapoda</taxon>
        <taxon>Insecta</taxon>
        <taxon>Pterygota</taxon>
        <taxon>Neoptera</taxon>
        <taxon>Endopterygota</taxon>
        <taxon>Hymenoptera</taxon>
        <taxon>Apocrita</taxon>
        <taxon>Aculeata</taxon>
        <taxon>Vespoidea</taxon>
        <taxon>Vespidae</taxon>
        <taxon>Vespinae</taxon>
        <taxon>Vespula</taxon>
    </lineage>
</organism>
<protein>
    <submittedName>
        <fullName evidence="1">Uncharacterized protein</fullName>
    </submittedName>
</protein>
<evidence type="ECO:0000313" key="1">
    <source>
        <dbReference type="EMBL" id="KAF7408959.1"/>
    </source>
</evidence>
<accession>A0A836XML0</accession>
<keyword evidence="2" id="KW-1185">Reference proteome</keyword>
<evidence type="ECO:0000313" key="2">
    <source>
        <dbReference type="Proteomes" id="UP000600918"/>
    </source>
</evidence>
<dbReference type="Proteomes" id="UP000600918">
    <property type="component" value="Unassembled WGS sequence"/>
</dbReference>
<sequence length="162" mass="18770">MPKALSVTRKIVKWDNRRQAFNEMDEIVTNEVATEEISKTCHWFFSTSTYKPILAPTATRLHLHIFTFYGYHREEEEERERGWKEWGWAFIERYDERRELLGWSGVVVVLAVSLITEQKLPVTSTTTITTTTTTTTSTTSTTTITTTILLPSLLSPNVIYLY</sequence>
<dbReference type="EMBL" id="JACSDY010000014">
    <property type="protein sequence ID" value="KAF7408959.1"/>
    <property type="molecule type" value="Genomic_DNA"/>
</dbReference>